<gene>
    <name evidence="2" type="ORF">MRATA1EN1_LOCUS14826</name>
</gene>
<protein>
    <submittedName>
        <fullName evidence="2">Uncharacterized protein</fullName>
    </submittedName>
</protein>
<organism evidence="2 3">
    <name type="scientific">Rangifer tarandus platyrhynchus</name>
    <name type="common">Svalbard reindeer</name>
    <dbReference type="NCBI Taxonomy" id="3082113"/>
    <lineage>
        <taxon>Eukaryota</taxon>
        <taxon>Metazoa</taxon>
        <taxon>Chordata</taxon>
        <taxon>Craniata</taxon>
        <taxon>Vertebrata</taxon>
        <taxon>Euteleostomi</taxon>
        <taxon>Mammalia</taxon>
        <taxon>Eutheria</taxon>
        <taxon>Laurasiatheria</taxon>
        <taxon>Artiodactyla</taxon>
        <taxon>Ruminantia</taxon>
        <taxon>Pecora</taxon>
        <taxon>Cervidae</taxon>
        <taxon>Odocoileinae</taxon>
        <taxon>Rangifer</taxon>
    </lineage>
</organism>
<proteinExistence type="predicted"/>
<reference evidence="2" key="1">
    <citation type="submission" date="2023-04" db="EMBL/GenBank/DDBJ databases">
        <authorList>
            <consortium name="ELIXIR-Norway"/>
        </authorList>
    </citation>
    <scope>NUCLEOTIDE SEQUENCE [LARGE SCALE GENOMIC DNA]</scope>
</reference>
<evidence type="ECO:0000256" key="1">
    <source>
        <dbReference type="SAM" id="MobiDB-lite"/>
    </source>
</evidence>
<feature type="region of interest" description="Disordered" evidence="1">
    <location>
        <begin position="69"/>
        <end position="97"/>
    </location>
</feature>
<dbReference type="Proteomes" id="UP001176941">
    <property type="component" value="Chromosome 25"/>
</dbReference>
<evidence type="ECO:0000313" key="2">
    <source>
        <dbReference type="EMBL" id="CAI9165864.1"/>
    </source>
</evidence>
<evidence type="ECO:0000313" key="3">
    <source>
        <dbReference type="Proteomes" id="UP001176941"/>
    </source>
</evidence>
<dbReference type="EMBL" id="OX459961">
    <property type="protein sequence ID" value="CAI9165864.1"/>
    <property type="molecule type" value="Genomic_DNA"/>
</dbReference>
<name>A0ABN8YWL6_RANTA</name>
<sequence>MGGQLVMASAPLPTPTPLVYTEGSRSTGLRTQQLPRLSRAGTTWVEWDSRSPARRRVKLAPASVLLLLGSQMGPSPHGSPTHAGTQSRPPGILGSEI</sequence>
<feature type="region of interest" description="Disordered" evidence="1">
    <location>
        <begin position="1"/>
        <end position="30"/>
    </location>
</feature>
<keyword evidence="3" id="KW-1185">Reference proteome</keyword>
<accession>A0ABN8YWL6</accession>